<name>A0A1C3EK88_9PLAN</name>
<protein>
    <submittedName>
        <fullName evidence="1">Uncharacterized protein</fullName>
    </submittedName>
</protein>
<reference evidence="1 2" key="1">
    <citation type="submission" date="2016-05" db="EMBL/GenBank/DDBJ databases">
        <title>Genomic and physiological characterization of Planctopirus sp. isolated from fresh water lake.</title>
        <authorList>
            <person name="Subhash Y."/>
            <person name="Ramana C."/>
        </authorList>
    </citation>
    <scope>NUCLEOTIDE SEQUENCE [LARGE SCALE GENOMIC DNA]</scope>
    <source>
        <strain evidence="1 2">JC280</strain>
    </source>
</reference>
<comment type="caution">
    <text evidence="1">The sequence shown here is derived from an EMBL/GenBank/DDBJ whole genome shotgun (WGS) entry which is preliminary data.</text>
</comment>
<evidence type="ECO:0000313" key="2">
    <source>
        <dbReference type="Proteomes" id="UP000094828"/>
    </source>
</evidence>
<dbReference type="Proteomes" id="UP000094828">
    <property type="component" value="Unassembled WGS sequence"/>
</dbReference>
<evidence type="ECO:0000313" key="1">
    <source>
        <dbReference type="EMBL" id="ODA33657.1"/>
    </source>
</evidence>
<proteinExistence type="predicted"/>
<sequence length="69" mass="7801">MQLMKIHGHSGETYHMSSGWLVDDIPKRRFVASSSPECHGKSASESFPPERIKRILVELGCEQLLYVAE</sequence>
<dbReference type="AlphaFoldDB" id="A0A1C3EK88"/>
<dbReference type="EMBL" id="LYDR01000050">
    <property type="protein sequence ID" value="ODA33657.1"/>
    <property type="molecule type" value="Genomic_DNA"/>
</dbReference>
<accession>A0A1C3EK88</accession>
<gene>
    <name evidence="1" type="ORF">A6X21_18175</name>
</gene>
<dbReference type="STRING" id="1841610.A6X21_18175"/>
<keyword evidence="2" id="KW-1185">Reference proteome</keyword>
<organism evidence="1 2">
    <name type="scientific">Planctopirus hydrillae</name>
    <dbReference type="NCBI Taxonomy" id="1841610"/>
    <lineage>
        <taxon>Bacteria</taxon>
        <taxon>Pseudomonadati</taxon>
        <taxon>Planctomycetota</taxon>
        <taxon>Planctomycetia</taxon>
        <taxon>Planctomycetales</taxon>
        <taxon>Planctomycetaceae</taxon>
        <taxon>Planctopirus</taxon>
    </lineage>
</organism>
<dbReference type="RefSeq" id="WP_068846794.1">
    <property type="nucleotide sequence ID" value="NZ_LYDR01000050.1"/>
</dbReference>